<evidence type="ECO:0000313" key="3">
    <source>
        <dbReference type="RefSeq" id="XP_028272479.1"/>
    </source>
</evidence>
<accession>A0A6P7J6W5</accession>
<organism evidence="2 3">
    <name type="scientific">Parambassis ranga</name>
    <name type="common">Indian glassy fish</name>
    <dbReference type="NCBI Taxonomy" id="210632"/>
    <lineage>
        <taxon>Eukaryota</taxon>
        <taxon>Metazoa</taxon>
        <taxon>Chordata</taxon>
        <taxon>Craniata</taxon>
        <taxon>Vertebrata</taxon>
        <taxon>Euteleostomi</taxon>
        <taxon>Actinopterygii</taxon>
        <taxon>Neopterygii</taxon>
        <taxon>Teleostei</taxon>
        <taxon>Neoteleostei</taxon>
        <taxon>Acanthomorphata</taxon>
        <taxon>Ovalentaria</taxon>
        <taxon>Ambassidae</taxon>
        <taxon>Parambassis</taxon>
    </lineage>
</organism>
<feature type="compositionally biased region" description="Acidic residues" evidence="1">
    <location>
        <begin position="490"/>
        <end position="506"/>
    </location>
</feature>
<proteinExistence type="predicted"/>
<name>A0A6P7J6W5_9TELE</name>
<feature type="region of interest" description="Disordered" evidence="1">
    <location>
        <begin position="108"/>
        <end position="154"/>
    </location>
</feature>
<dbReference type="RefSeq" id="XP_028272479.1">
    <property type="nucleotide sequence ID" value="XM_028416678.1"/>
</dbReference>
<reference evidence="3" key="1">
    <citation type="submission" date="2025-08" db="UniProtKB">
        <authorList>
            <consortium name="RefSeq"/>
        </authorList>
    </citation>
    <scope>IDENTIFICATION</scope>
</reference>
<dbReference type="GeneID" id="114442858"/>
<feature type="compositionally biased region" description="Acidic residues" evidence="1">
    <location>
        <begin position="446"/>
        <end position="460"/>
    </location>
</feature>
<evidence type="ECO:0000256" key="1">
    <source>
        <dbReference type="SAM" id="MobiDB-lite"/>
    </source>
</evidence>
<evidence type="ECO:0000313" key="2">
    <source>
        <dbReference type="Proteomes" id="UP000515145"/>
    </source>
</evidence>
<keyword evidence="2" id="KW-1185">Reference proteome</keyword>
<feature type="compositionally biased region" description="Polar residues" evidence="1">
    <location>
        <begin position="352"/>
        <end position="361"/>
    </location>
</feature>
<feature type="region of interest" description="Disordered" evidence="1">
    <location>
        <begin position="251"/>
        <end position="696"/>
    </location>
</feature>
<dbReference type="Proteomes" id="UP000515145">
    <property type="component" value="Chromosome 10"/>
</dbReference>
<feature type="compositionally biased region" description="Acidic residues" evidence="1">
    <location>
        <begin position="551"/>
        <end position="588"/>
    </location>
</feature>
<feature type="compositionally biased region" description="Basic and acidic residues" evidence="1">
    <location>
        <begin position="270"/>
        <end position="285"/>
    </location>
</feature>
<feature type="compositionally biased region" description="Basic residues" evidence="1">
    <location>
        <begin position="309"/>
        <end position="319"/>
    </location>
</feature>
<feature type="compositionally biased region" description="Acidic residues" evidence="1">
    <location>
        <begin position="607"/>
        <end position="631"/>
    </location>
</feature>
<protein>
    <submittedName>
        <fullName evidence="3">Glutamic acid-rich protein isoform X1</fullName>
    </submittedName>
</protein>
<feature type="compositionally biased region" description="Basic and acidic residues" evidence="1">
    <location>
        <begin position="520"/>
        <end position="532"/>
    </location>
</feature>
<dbReference type="AlphaFoldDB" id="A0A6P7J6W5"/>
<feature type="compositionally biased region" description="Polar residues" evidence="1">
    <location>
        <begin position="118"/>
        <end position="138"/>
    </location>
</feature>
<feature type="compositionally biased region" description="Basic and acidic residues" evidence="1">
    <location>
        <begin position="461"/>
        <end position="489"/>
    </location>
</feature>
<feature type="compositionally biased region" description="Basic and acidic residues" evidence="1">
    <location>
        <begin position="376"/>
        <end position="392"/>
    </location>
</feature>
<dbReference type="OrthoDB" id="8952129at2759"/>
<feature type="compositionally biased region" description="Basic and acidic residues" evidence="1">
    <location>
        <begin position="657"/>
        <end position="669"/>
    </location>
</feature>
<dbReference type="InParanoid" id="A0A6P7J6W5"/>
<sequence length="696" mass="79598">MEVRTDYSTLQSHQHLRVMHLQQRWLELKEREHIAQQHNRQLLQQFDQAQETLKEMLACNAAMKTIRMEYERYLKESTPRWQQQLKEKTQAAQKKKRTEDYLRSYLNNREDGRVKKSYANQPLPSQGPATRLQNTTAPQGYADYNQGGPSHLPYPQSSWLTQSQSLAGRFPIRAPHQLHSSSPVPPSFHPTPFFPHPLHNLTSTPGPHQNHHWHRQGPPGWASTQSDYFWPYAAEIPSDSKALWGQLYMDEPPSESRASQTVVDEGNMSSKRERSHLSQELDVKPVRLTGGHTDSSESGRDSSLASREKRVKREKRGRQHASSSEERCTSEETSSAIVIPSGRVTKSPDSDAMSTKGCTSSRKTRRSEEFTVLSPKSEKVAKEKSKRDDSESQRPVAEELLSSSEESMSKKLENESRSEMCGEESGSQREDESGRESTKNEHGVADEMEAQESSTEEEEEERQKHLGAGEDDEKKNTKKGTEQQDRDVEHDEDGTEITTEEEEEAAAEDKTDQGDDEEQSDKVNNKEQREQDSSYSEDEEVNEDVDKEKIEEDEEQEEKIEEDEEQESEEEEAADGSDEPGEDRDSDDSIISPQQRRSKQMQIILEEASEDDEQEDKEEEDEEGGSEEEQEGSSKDSSNEFSEDDNIENLLAPQEQMTKKDLKANEKPKASIFQVEQDGLKTDQQSDSDEFDHFYD</sequence>
<gene>
    <name evidence="3" type="primary">LOC114442858</name>
</gene>
<feature type="compositionally biased region" description="Basic and acidic residues" evidence="1">
    <location>
        <begin position="407"/>
        <end position="445"/>
    </location>
</feature>